<organism evidence="12">
    <name type="scientific">Camponotus floridanus</name>
    <name type="common">Florida carpenter ant</name>
    <dbReference type="NCBI Taxonomy" id="104421"/>
    <lineage>
        <taxon>Eukaryota</taxon>
        <taxon>Metazoa</taxon>
        <taxon>Ecdysozoa</taxon>
        <taxon>Arthropoda</taxon>
        <taxon>Hexapoda</taxon>
        <taxon>Insecta</taxon>
        <taxon>Pterygota</taxon>
        <taxon>Neoptera</taxon>
        <taxon>Endopterygota</taxon>
        <taxon>Hymenoptera</taxon>
        <taxon>Apocrita</taxon>
        <taxon>Aculeata</taxon>
        <taxon>Formicoidea</taxon>
        <taxon>Formicidae</taxon>
        <taxon>Formicinae</taxon>
        <taxon>Camponotus</taxon>
    </lineage>
</organism>
<protein>
    <recommendedName>
        <fullName evidence="4">phospholipase A1</fullName>
        <ecNumber evidence="4">3.1.1.32</ecNumber>
    </recommendedName>
</protein>
<name>E1ZZ94_CAMFO</name>
<dbReference type="STRING" id="104421.E1ZZ94"/>
<dbReference type="EC" id="3.1.1.32" evidence="4"/>
<evidence type="ECO:0000256" key="4">
    <source>
        <dbReference type="ARBA" id="ARBA00013179"/>
    </source>
</evidence>
<evidence type="ECO:0000256" key="9">
    <source>
        <dbReference type="SAM" id="MobiDB-lite"/>
    </source>
</evidence>
<dbReference type="GO" id="GO:0005615">
    <property type="term" value="C:extracellular space"/>
    <property type="evidence" value="ECO:0007669"/>
    <property type="project" value="TreeGrafter"/>
</dbReference>
<evidence type="ECO:0000256" key="6">
    <source>
        <dbReference type="ARBA" id="ARBA00022801"/>
    </source>
</evidence>
<dbReference type="EMBL" id="GL435311">
    <property type="protein sequence ID" value="EFN73509.1"/>
    <property type="molecule type" value="Genomic_DNA"/>
</dbReference>
<comment type="similarity">
    <text evidence="3 8">Belongs to the AB hydrolase superfamily. Lipase family.</text>
</comment>
<keyword evidence="12" id="KW-1185">Reference proteome</keyword>
<dbReference type="InterPro" id="IPR013818">
    <property type="entry name" value="Lipase"/>
</dbReference>
<dbReference type="InParanoid" id="E1ZZ94"/>
<dbReference type="PANTHER" id="PTHR11610">
    <property type="entry name" value="LIPASE"/>
    <property type="match status" value="1"/>
</dbReference>
<dbReference type="AlphaFoldDB" id="E1ZZ94"/>
<dbReference type="Proteomes" id="UP000000311">
    <property type="component" value="Unassembled WGS sequence"/>
</dbReference>
<evidence type="ECO:0000256" key="7">
    <source>
        <dbReference type="ARBA" id="ARBA00023157"/>
    </source>
</evidence>
<gene>
    <name evidence="11" type="ORF">EAG_09527</name>
</gene>
<dbReference type="GO" id="GO:0016042">
    <property type="term" value="P:lipid catabolic process"/>
    <property type="evidence" value="ECO:0007669"/>
    <property type="project" value="TreeGrafter"/>
</dbReference>
<evidence type="ECO:0000256" key="2">
    <source>
        <dbReference type="ARBA" id="ARBA00004613"/>
    </source>
</evidence>
<dbReference type="PRINTS" id="PR00821">
    <property type="entry name" value="TAGLIPASE"/>
</dbReference>
<feature type="region of interest" description="Disordered" evidence="9">
    <location>
        <begin position="1"/>
        <end position="31"/>
    </location>
</feature>
<dbReference type="InterPro" id="IPR029058">
    <property type="entry name" value="AB_hydrolase_fold"/>
</dbReference>
<dbReference type="Gene3D" id="3.40.50.1820">
    <property type="entry name" value="alpha/beta hydrolase"/>
    <property type="match status" value="1"/>
</dbReference>
<dbReference type="OrthoDB" id="199913at2759"/>
<evidence type="ECO:0000256" key="1">
    <source>
        <dbReference type="ARBA" id="ARBA00000111"/>
    </source>
</evidence>
<dbReference type="SUPFAM" id="SSF53474">
    <property type="entry name" value="alpha/beta-Hydrolases"/>
    <property type="match status" value="1"/>
</dbReference>
<evidence type="ECO:0000259" key="10">
    <source>
        <dbReference type="Pfam" id="PF00151"/>
    </source>
</evidence>
<evidence type="ECO:0000256" key="8">
    <source>
        <dbReference type="RuleBase" id="RU004262"/>
    </source>
</evidence>
<dbReference type="PANTHER" id="PTHR11610:SF37">
    <property type="entry name" value="GH01208P"/>
    <property type="match status" value="1"/>
</dbReference>
<comment type="catalytic activity">
    <reaction evidence="1">
        <text>a 1,2-diacyl-sn-glycero-3-phosphocholine + H2O = a 2-acyl-sn-glycero-3-phosphocholine + a fatty acid + H(+)</text>
        <dbReference type="Rhea" id="RHEA:18689"/>
        <dbReference type="ChEBI" id="CHEBI:15377"/>
        <dbReference type="ChEBI" id="CHEBI:15378"/>
        <dbReference type="ChEBI" id="CHEBI:28868"/>
        <dbReference type="ChEBI" id="CHEBI:57643"/>
        <dbReference type="ChEBI" id="CHEBI:57875"/>
        <dbReference type="EC" id="3.1.1.32"/>
    </reaction>
</comment>
<evidence type="ECO:0000256" key="5">
    <source>
        <dbReference type="ARBA" id="ARBA00022525"/>
    </source>
</evidence>
<keyword evidence="6" id="KW-0378">Hydrolase</keyword>
<dbReference type="GO" id="GO:0017171">
    <property type="term" value="F:serine hydrolase activity"/>
    <property type="evidence" value="ECO:0007669"/>
    <property type="project" value="TreeGrafter"/>
</dbReference>
<reference evidence="11 12" key="1">
    <citation type="journal article" date="2010" name="Science">
        <title>Genomic comparison of the ants Camponotus floridanus and Harpegnathos saltator.</title>
        <authorList>
            <person name="Bonasio R."/>
            <person name="Zhang G."/>
            <person name="Ye C."/>
            <person name="Mutti N.S."/>
            <person name="Fang X."/>
            <person name="Qin N."/>
            <person name="Donahue G."/>
            <person name="Yang P."/>
            <person name="Li Q."/>
            <person name="Li C."/>
            <person name="Zhang P."/>
            <person name="Huang Z."/>
            <person name="Berger S.L."/>
            <person name="Reinberg D."/>
            <person name="Wang J."/>
            <person name="Liebig J."/>
        </authorList>
    </citation>
    <scope>NUCLEOTIDE SEQUENCE [LARGE SCALE GENOMIC DNA]</scope>
    <source>
        <strain evidence="12">C129</strain>
    </source>
</reference>
<dbReference type="GO" id="GO:0008970">
    <property type="term" value="F:phospholipase A1 activity"/>
    <property type="evidence" value="ECO:0007669"/>
    <property type="project" value="UniProtKB-EC"/>
</dbReference>
<keyword evidence="7" id="KW-1015">Disulfide bond</keyword>
<evidence type="ECO:0000313" key="11">
    <source>
        <dbReference type="EMBL" id="EFN73509.1"/>
    </source>
</evidence>
<sequence length="301" mass="33616">MARAYGLGRTDSGLRSPKSEFPQPMKHPVNGRETGVISQHRVADIQAYQSISRNNETPATIAYPITAPQKLLKVLENKRTIFYVFGYRETPEVANVQVMMEALCYERTDNVVLLDWSKHSDGFYTKTFQKGEKVGSLFARSMRLLVNSGLDSTKIYIVAHSLGVHIAGFVGKCNDFIIPRITGLDPANPLFYPFGCYLTPKDATWIDIIHTDSGGYGTLRHMGTAEYYVNGGTRFQPGCKLGLPLSKTDFCSHQKSVKLYAESKRHPTEFIAVNCSSYINYKKNDCKDNLQTNVGYAASNV</sequence>
<comment type="subcellular location">
    <subcellularLocation>
        <location evidence="2">Secreted</location>
    </subcellularLocation>
</comment>
<keyword evidence="5" id="KW-0964">Secreted</keyword>
<evidence type="ECO:0000313" key="12">
    <source>
        <dbReference type="Proteomes" id="UP000000311"/>
    </source>
</evidence>
<evidence type="ECO:0000256" key="3">
    <source>
        <dbReference type="ARBA" id="ARBA00010701"/>
    </source>
</evidence>
<dbReference type="OMA" id="MMEALCY"/>
<dbReference type="InterPro" id="IPR000734">
    <property type="entry name" value="TAG_lipase"/>
</dbReference>
<dbReference type="Pfam" id="PF00151">
    <property type="entry name" value="Lipase"/>
    <property type="match status" value="1"/>
</dbReference>
<accession>E1ZZ94</accession>
<feature type="domain" description="Lipase" evidence="10">
    <location>
        <begin position="76"/>
        <end position="298"/>
    </location>
</feature>
<proteinExistence type="inferred from homology"/>